<dbReference type="SUPFAM" id="SSF52096">
    <property type="entry name" value="ClpP/crotonase"/>
    <property type="match status" value="1"/>
</dbReference>
<protein>
    <submittedName>
        <fullName evidence="2">Enoyl-CoA hydratase</fullName>
    </submittedName>
</protein>
<keyword evidence="3" id="KW-1185">Reference proteome</keyword>
<comment type="similarity">
    <text evidence="1">Belongs to the enoyl-CoA hydratase/isomerase family.</text>
</comment>
<dbReference type="PANTHER" id="PTHR43802">
    <property type="entry name" value="ENOYL-COA HYDRATASE"/>
    <property type="match status" value="1"/>
</dbReference>
<evidence type="ECO:0000313" key="2">
    <source>
        <dbReference type="EMBL" id="ANJ74953.1"/>
    </source>
</evidence>
<dbReference type="Gene3D" id="3.90.226.10">
    <property type="entry name" value="2-enoyl-CoA Hydratase, Chain A, domain 1"/>
    <property type="match status" value="1"/>
</dbReference>
<accession>A0A192A3M6</accession>
<dbReference type="InterPro" id="IPR001753">
    <property type="entry name" value="Enoyl-CoA_hydra/iso"/>
</dbReference>
<gene>
    <name evidence="2" type="ORF">A9Y76_20630</name>
</gene>
<dbReference type="GeneID" id="61528444"/>
<dbReference type="NCBIfam" id="NF006140">
    <property type="entry name" value="PRK08290.1"/>
    <property type="match status" value="1"/>
</dbReference>
<reference evidence="3" key="1">
    <citation type="submission" date="2016-06" db="EMBL/GenBank/DDBJ databases">
        <authorList>
            <person name="Xu Y."/>
            <person name="Nagy A."/>
            <person name="Yan X."/>
            <person name="Kim S.W."/>
            <person name="Haley B."/>
            <person name="Liu N.T."/>
            <person name="Nou X."/>
        </authorList>
    </citation>
    <scope>NUCLEOTIDE SEQUENCE [LARGE SCALE GENOMIC DNA]</scope>
    <source>
        <strain evidence="3">ATCC 49129</strain>
    </source>
</reference>
<dbReference type="Pfam" id="PF00378">
    <property type="entry name" value="ECH_1"/>
    <property type="match status" value="1"/>
</dbReference>
<evidence type="ECO:0000256" key="1">
    <source>
        <dbReference type="ARBA" id="ARBA00005254"/>
    </source>
</evidence>
<dbReference type="CDD" id="cd06558">
    <property type="entry name" value="crotonase-like"/>
    <property type="match status" value="1"/>
</dbReference>
<proteinExistence type="inferred from homology"/>
<dbReference type="STRING" id="190721.ACS15_4381"/>
<name>A0A192A3M6_9RALS</name>
<dbReference type="EMBL" id="CP016023">
    <property type="protein sequence ID" value="ANJ74953.1"/>
    <property type="molecule type" value="Genomic_DNA"/>
</dbReference>
<evidence type="ECO:0000313" key="3">
    <source>
        <dbReference type="Proteomes" id="UP000078572"/>
    </source>
</evidence>
<dbReference type="RefSeq" id="WP_064807166.1">
    <property type="nucleotide sequence ID" value="NZ_CP016023.1"/>
</dbReference>
<dbReference type="GO" id="GO:0003824">
    <property type="term" value="F:catalytic activity"/>
    <property type="evidence" value="ECO:0007669"/>
    <property type="project" value="UniProtKB-ARBA"/>
</dbReference>
<dbReference type="OrthoDB" id="9807606at2"/>
<dbReference type="AlphaFoldDB" id="A0A192A3M6"/>
<sequence length="302" mass="33247">MSTEAITPEELGPNAEVLYQVADGVATVTMNRPQYHNAQNSKMTYALDEAFRRASSDDAVKVIILRGAGKHFSAGHDIGTPGRDIDETFERASLWYDHVNKPGGELLYAREQEVYLGMCRRWRDLPKPTIAMVHGACIAGGLMLAWVCDLIVASDDAFFSDPVVRMGIPGVEYFAHAYELNPRIAKEFLFTGDRMDASRAYQMGMVNRVTTRDALESTTLALAQKVATMPRLGLTLTKQAINHVEELQGKRAAMDAAFAWHHFAHAHNELTSGDRLGGYDARAMAASQRDGRDGGEGKERAA</sequence>
<organism evidence="2 3">
    <name type="scientific">Ralstonia insidiosa</name>
    <dbReference type="NCBI Taxonomy" id="190721"/>
    <lineage>
        <taxon>Bacteria</taxon>
        <taxon>Pseudomonadati</taxon>
        <taxon>Pseudomonadota</taxon>
        <taxon>Betaproteobacteria</taxon>
        <taxon>Burkholderiales</taxon>
        <taxon>Burkholderiaceae</taxon>
        <taxon>Ralstonia</taxon>
    </lineage>
</organism>
<dbReference type="InterPro" id="IPR029045">
    <property type="entry name" value="ClpP/crotonase-like_dom_sf"/>
</dbReference>
<dbReference type="PANTHER" id="PTHR43802:SF1">
    <property type="entry name" value="IP11341P-RELATED"/>
    <property type="match status" value="1"/>
</dbReference>
<dbReference type="Proteomes" id="UP000078572">
    <property type="component" value="Chromosome 2"/>
</dbReference>